<comment type="caution">
    <text evidence="2">The sequence shown here is derived from an EMBL/GenBank/DDBJ whole genome shotgun (WGS) entry which is preliminary data.</text>
</comment>
<keyword evidence="3" id="KW-1185">Reference proteome</keyword>
<organism evidence="2 3">
    <name type="scientific">Halalkalibacter kiskunsagensis</name>
    <dbReference type="NCBI Taxonomy" id="1548599"/>
    <lineage>
        <taxon>Bacteria</taxon>
        <taxon>Bacillati</taxon>
        <taxon>Bacillota</taxon>
        <taxon>Bacilli</taxon>
        <taxon>Bacillales</taxon>
        <taxon>Bacillaceae</taxon>
        <taxon>Halalkalibacter</taxon>
    </lineage>
</organism>
<protein>
    <recommendedName>
        <fullName evidence="4">Yip1 domain-containing protein</fullName>
    </recommendedName>
</protein>
<sequence>MTFRLELYRSLKDPDTKFHQLKIAEVVPISLGKISFILFLSLIVSCIQAYFALSTASLSHLIADYSASEFELAKLLIGFGGIIDAIVSPLTYLLFTSVWFWIFLDNVRFRQSFVVNTISVFIFTIGKVILLPFEIWLGVNSVTSPFALGVVTHLFTMKEYLIYFFGHLSVFLLWSIIIQIYAFQRLATNRKVIIVLVTVSVHLIIILFAVFLQYLVNFFTLN</sequence>
<reference evidence="2 3" key="1">
    <citation type="submission" date="2024-09" db="EMBL/GenBank/DDBJ databases">
        <authorList>
            <person name="Sun Q."/>
            <person name="Mori K."/>
        </authorList>
    </citation>
    <scope>NUCLEOTIDE SEQUENCE [LARGE SCALE GENOMIC DNA]</scope>
    <source>
        <strain evidence="2 3">NCAIM B.02610</strain>
    </source>
</reference>
<gene>
    <name evidence="2" type="ORF">ACFFHM_01165</name>
</gene>
<keyword evidence="1" id="KW-0812">Transmembrane</keyword>
<proteinExistence type="predicted"/>
<feature type="transmembrane region" description="Helical" evidence="1">
    <location>
        <begin position="160"/>
        <end position="181"/>
    </location>
</feature>
<dbReference type="Proteomes" id="UP001589838">
    <property type="component" value="Unassembled WGS sequence"/>
</dbReference>
<dbReference type="EMBL" id="JBHLUX010000002">
    <property type="protein sequence ID" value="MFC0469196.1"/>
    <property type="molecule type" value="Genomic_DNA"/>
</dbReference>
<feature type="transmembrane region" description="Helical" evidence="1">
    <location>
        <begin position="193"/>
        <end position="216"/>
    </location>
</feature>
<evidence type="ECO:0000256" key="1">
    <source>
        <dbReference type="SAM" id="Phobius"/>
    </source>
</evidence>
<dbReference type="RefSeq" id="WP_335963478.1">
    <property type="nucleotide sequence ID" value="NZ_JAXBLX010000052.1"/>
</dbReference>
<name>A0ABV6K7B3_9BACI</name>
<evidence type="ECO:0000313" key="3">
    <source>
        <dbReference type="Proteomes" id="UP001589838"/>
    </source>
</evidence>
<keyword evidence="1" id="KW-1133">Transmembrane helix</keyword>
<evidence type="ECO:0008006" key="4">
    <source>
        <dbReference type="Google" id="ProtNLM"/>
    </source>
</evidence>
<feature type="transmembrane region" description="Helical" evidence="1">
    <location>
        <begin position="36"/>
        <end position="63"/>
    </location>
</feature>
<accession>A0ABV6K7B3</accession>
<feature type="transmembrane region" description="Helical" evidence="1">
    <location>
        <begin position="75"/>
        <end position="101"/>
    </location>
</feature>
<keyword evidence="1" id="KW-0472">Membrane</keyword>
<feature type="transmembrane region" description="Helical" evidence="1">
    <location>
        <begin position="113"/>
        <end position="133"/>
    </location>
</feature>
<evidence type="ECO:0000313" key="2">
    <source>
        <dbReference type="EMBL" id="MFC0469196.1"/>
    </source>
</evidence>